<organism evidence="1 2">
    <name type="scientific">Reticulomyxa filosa</name>
    <dbReference type="NCBI Taxonomy" id="46433"/>
    <lineage>
        <taxon>Eukaryota</taxon>
        <taxon>Sar</taxon>
        <taxon>Rhizaria</taxon>
        <taxon>Retaria</taxon>
        <taxon>Foraminifera</taxon>
        <taxon>Monothalamids</taxon>
        <taxon>Reticulomyxidae</taxon>
        <taxon>Reticulomyxa</taxon>
    </lineage>
</organism>
<comment type="caution">
    <text evidence="1">The sequence shown here is derived from an EMBL/GenBank/DDBJ whole genome shotgun (WGS) entry which is preliminary data.</text>
</comment>
<evidence type="ECO:0000313" key="2">
    <source>
        <dbReference type="Proteomes" id="UP000023152"/>
    </source>
</evidence>
<dbReference type="GO" id="GO:0030686">
    <property type="term" value="C:90S preribosome"/>
    <property type="evidence" value="ECO:0007669"/>
    <property type="project" value="TreeGrafter"/>
</dbReference>
<dbReference type="AlphaFoldDB" id="X6MR92"/>
<reference evidence="1 2" key="1">
    <citation type="journal article" date="2013" name="Curr. Biol.">
        <title>The Genome of the Foraminiferan Reticulomyxa filosa.</title>
        <authorList>
            <person name="Glockner G."/>
            <person name="Hulsmann N."/>
            <person name="Schleicher M."/>
            <person name="Noegel A.A."/>
            <person name="Eichinger L."/>
            <person name="Gallinger C."/>
            <person name="Pawlowski J."/>
            <person name="Sierra R."/>
            <person name="Euteneuer U."/>
            <person name="Pillet L."/>
            <person name="Moustafa A."/>
            <person name="Platzer M."/>
            <person name="Groth M."/>
            <person name="Szafranski K."/>
            <person name="Schliwa M."/>
        </authorList>
    </citation>
    <scope>NUCLEOTIDE SEQUENCE [LARGE SCALE GENOMIC DNA]</scope>
</reference>
<keyword evidence="2" id="KW-1185">Reference proteome</keyword>
<feature type="non-terminal residue" evidence="1">
    <location>
        <position position="1"/>
    </location>
</feature>
<dbReference type="GO" id="GO:0032040">
    <property type="term" value="C:small-subunit processome"/>
    <property type="evidence" value="ECO:0007669"/>
    <property type="project" value="TreeGrafter"/>
</dbReference>
<dbReference type="Proteomes" id="UP000023152">
    <property type="component" value="Unassembled WGS sequence"/>
</dbReference>
<name>X6MR92_RETFI</name>
<proteinExistence type="predicted"/>
<protein>
    <submittedName>
        <fullName evidence="1">Uncharacterized protein</fullName>
    </submittedName>
</protein>
<dbReference type="OrthoDB" id="360653at2759"/>
<dbReference type="EMBL" id="ASPP01018499">
    <property type="protein sequence ID" value="ETO16181.1"/>
    <property type="molecule type" value="Genomic_DNA"/>
</dbReference>
<gene>
    <name evidence="1" type="ORF">RFI_21176</name>
</gene>
<evidence type="ECO:0000313" key="1">
    <source>
        <dbReference type="EMBL" id="ETO16181.1"/>
    </source>
</evidence>
<dbReference type="PANTHER" id="PTHR17695:SF11">
    <property type="entry name" value="SMALL SUBUNIT PROCESSOME COMPONENT 20 HOMOLOG"/>
    <property type="match status" value="1"/>
</dbReference>
<accession>X6MR92</accession>
<dbReference type="PANTHER" id="PTHR17695">
    <property type="entry name" value="SMALL SUBUNIT PROCESSOME COMPONENT 20 HOMOLOG"/>
    <property type="match status" value="1"/>
</dbReference>
<dbReference type="InterPro" id="IPR052575">
    <property type="entry name" value="SSU_processome_comp_20"/>
</dbReference>
<sequence>NLEIVFTSFSWLFKFLHRYMTIVDLQKFYKKYFAQILANRHYYVRDFMAEVLGSIVRSVQDPKEQFALLKHDIMCSHVRKHLFTNILPNSKRNQEAFSIGLAVFLFQCCRVCYMLYSINKSFNTQTVQFVPNVLRVLKCEKREEWEQGNATWNEESELDYQTKVIREFIDLSAVFTNRNQGLRFFAPLFKEVIHHLDDMHATFDRASKTTHAAVGCFFDDDAQ</sequence>